<feature type="region of interest" description="Disordered" evidence="4">
    <location>
        <begin position="639"/>
        <end position="677"/>
    </location>
</feature>
<evidence type="ECO:0000256" key="2">
    <source>
        <dbReference type="ARBA" id="ARBA00023140"/>
    </source>
</evidence>
<feature type="compositionally biased region" description="Basic and acidic residues" evidence="4">
    <location>
        <begin position="382"/>
        <end position="396"/>
    </location>
</feature>
<keyword evidence="1" id="KW-0472">Membrane</keyword>
<feature type="region of interest" description="Disordered" evidence="4">
    <location>
        <begin position="474"/>
        <end position="495"/>
    </location>
</feature>
<evidence type="ECO:0000256" key="1">
    <source>
        <dbReference type="ARBA" id="ARBA00023136"/>
    </source>
</evidence>
<feature type="compositionally biased region" description="Polar residues" evidence="4">
    <location>
        <begin position="614"/>
        <end position="626"/>
    </location>
</feature>
<name>A0AAV9WY71_9PEZI</name>
<dbReference type="AlphaFoldDB" id="A0AAV9WY71"/>
<dbReference type="Pfam" id="PF05648">
    <property type="entry name" value="PEX11"/>
    <property type="match status" value="1"/>
</dbReference>
<dbReference type="EMBL" id="JAVHJO010000013">
    <property type="protein sequence ID" value="KAK6530067.1"/>
    <property type="molecule type" value="Genomic_DNA"/>
</dbReference>
<protein>
    <submittedName>
        <fullName evidence="5">Uncharacterized protein</fullName>
    </submittedName>
</protein>
<evidence type="ECO:0000256" key="3">
    <source>
        <dbReference type="ARBA" id="ARBA00046271"/>
    </source>
</evidence>
<feature type="region of interest" description="Disordered" evidence="4">
    <location>
        <begin position="607"/>
        <end position="626"/>
    </location>
</feature>
<gene>
    <name evidence="5" type="ORF">TWF694_003441</name>
</gene>
<evidence type="ECO:0000313" key="5">
    <source>
        <dbReference type="EMBL" id="KAK6530067.1"/>
    </source>
</evidence>
<keyword evidence="2" id="KW-0576">Peroxisome</keyword>
<sequence>MHEIAGNVIRFSNNTAGMEKILKAMIGLLIIPTTKTFRKITPVSHRLRCKFEYAEKELLIARKIVKFLYVLDAGLKAFEARKSPKGGVLKWLIVGKWACAFVYAASEAVTILHHMRVLNAAKSWWAKSANHKGAKFYFVSILFSIMASAYQLWEITTAEHQLRKEKRRIKAHKHAHAMAVGTATAYAVHHTSSSSSSSDYDSSSSSSSSSDDNHRRWKREQEAARRRALHQDDHAYPVAASPIESISSAASPTLNPTILNAEAKLANAAEWERKKLYVDAAKTKQTVLSTGSVVTQLMADCCDLAIPAHKVGWYENKEAVGAAYLISSVLAGSVIWGRVNASHNEEHRRKSHTIQMVKKETYNINVDEEDRRTGGASTSSSKWDRTKSETRLDTSVHTERINTSSNVYNTSAHRTHSASGRVQGTSSSSNLGTTLLVGAAGVAAGAAVANAVNSKKKTGYGGWSYDASQQDGLHTTDWNRTHGHSGGHASSSHSTTQFDVQTTQINGQPIQIVQNDVYDVTVSGSSKTGSKIKDLSSRFGKKSSDSNSIQVVKAEVYNSGALEGRTGEIIQDLGIVKIGPDGKPIVEDPQAMINMIKNAKQASDADVAAGGSGQMQFTNSSTSVEGGVTKYTTTTVHRFEETSSSSQQKQQQSSSSYSTSGEVKTQGEAASYYNNTV</sequence>
<proteinExistence type="predicted"/>
<dbReference type="GO" id="GO:0016559">
    <property type="term" value="P:peroxisome fission"/>
    <property type="evidence" value="ECO:0007669"/>
    <property type="project" value="InterPro"/>
</dbReference>
<feature type="compositionally biased region" description="Basic and acidic residues" evidence="4">
    <location>
        <begin position="211"/>
        <end position="231"/>
    </location>
</feature>
<comment type="caution">
    <text evidence="5">The sequence shown here is derived from an EMBL/GenBank/DDBJ whole genome shotgun (WGS) entry which is preliminary data.</text>
</comment>
<organism evidence="5 6">
    <name type="scientific">Orbilia ellipsospora</name>
    <dbReference type="NCBI Taxonomy" id="2528407"/>
    <lineage>
        <taxon>Eukaryota</taxon>
        <taxon>Fungi</taxon>
        <taxon>Dikarya</taxon>
        <taxon>Ascomycota</taxon>
        <taxon>Pezizomycotina</taxon>
        <taxon>Orbiliomycetes</taxon>
        <taxon>Orbiliales</taxon>
        <taxon>Orbiliaceae</taxon>
        <taxon>Orbilia</taxon>
    </lineage>
</organism>
<feature type="region of interest" description="Disordered" evidence="4">
    <location>
        <begin position="368"/>
        <end position="396"/>
    </location>
</feature>
<evidence type="ECO:0000256" key="4">
    <source>
        <dbReference type="SAM" id="MobiDB-lite"/>
    </source>
</evidence>
<reference evidence="5 6" key="1">
    <citation type="submission" date="2019-10" db="EMBL/GenBank/DDBJ databases">
        <authorList>
            <person name="Palmer J.M."/>
        </authorList>
    </citation>
    <scope>NUCLEOTIDE SEQUENCE [LARGE SCALE GENOMIC DNA]</scope>
    <source>
        <strain evidence="5 6">TWF694</strain>
    </source>
</reference>
<dbReference type="InterPro" id="IPR008733">
    <property type="entry name" value="PEX11"/>
</dbReference>
<accession>A0AAV9WY71</accession>
<comment type="subcellular location">
    <subcellularLocation>
        <location evidence="3">Peroxisome membrane</location>
    </subcellularLocation>
</comment>
<evidence type="ECO:0000313" key="6">
    <source>
        <dbReference type="Proteomes" id="UP001365542"/>
    </source>
</evidence>
<feature type="compositionally biased region" description="Low complexity" evidence="4">
    <location>
        <begin position="192"/>
        <end position="210"/>
    </location>
</feature>
<keyword evidence="6" id="KW-1185">Reference proteome</keyword>
<dbReference type="GO" id="GO:0005778">
    <property type="term" value="C:peroxisomal membrane"/>
    <property type="evidence" value="ECO:0007669"/>
    <property type="project" value="UniProtKB-SubCell"/>
</dbReference>
<feature type="region of interest" description="Disordered" evidence="4">
    <location>
        <begin position="192"/>
        <end position="231"/>
    </location>
</feature>
<dbReference type="Proteomes" id="UP001365542">
    <property type="component" value="Unassembled WGS sequence"/>
</dbReference>
<feature type="compositionally biased region" description="Low complexity" evidence="4">
    <location>
        <begin position="643"/>
        <end position="660"/>
    </location>
</feature>